<dbReference type="SUPFAM" id="SSF103481">
    <property type="entry name" value="Multidrug resistance efflux transporter EmrE"/>
    <property type="match status" value="2"/>
</dbReference>
<dbReference type="PANTHER" id="PTHR22911">
    <property type="entry name" value="ACYL-MALONYL CONDENSING ENZYME-RELATED"/>
    <property type="match status" value="1"/>
</dbReference>
<evidence type="ECO:0000313" key="3">
    <source>
        <dbReference type="EMBL" id="AWG25107.1"/>
    </source>
</evidence>
<feature type="transmembrane region" description="Helical" evidence="1">
    <location>
        <begin position="32"/>
        <end position="48"/>
    </location>
</feature>
<feature type="transmembrane region" description="Helical" evidence="1">
    <location>
        <begin position="231"/>
        <end position="255"/>
    </location>
</feature>
<dbReference type="AlphaFoldDB" id="A0A2S1LMX9"/>
<dbReference type="Pfam" id="PF00892">
    <property type="entry name" value="EamA"/>
    <property type="match status" value="2"/>
</dbReference>
<dbReference type="InterPro" id="IPR000620">
    <property type="entry name" value="EamA_dom"/>
</dbReference>
<feature type="transmembrane region" description="Helical" evidence="1">
    <location>
        <begin position="140"/>
        <end position="159"/>
    </location>
</feature>
<proteinExistence type="predicted"/>
<gene>
    <name evidence="3" type="ORF">FK004_07595</name>
</gene>
<dbReference type="Proteomes" id="UP000244677">
    <property type="component" value="Chromosome"/>
</dbReference>
<evidence type="ECO:0000259" key="2">
    <source>
        <dbReference type="Pfam" id="PF00892"/>
    </source>
</evidence>
<keyword evidence="1" id="KW-1133">Transmembrane helix</keyword>
<keyword evidence="1" id="KW-0472">Membrane</keyword>
<dbReference type="OrthoDB" id="9150437at2"/>
<protein>
    <submittedName>
        <fullName evidence="3">EamA family transporter</fullName>
    </submittedName>
</protein>
<dbReference type="KEGG" id="fki:FK004_07595"/>
<name>A0A2S1LMX9_9FLAO</name>
<reference evidence="3 4" key="1">
    <citation type="submission" date="2017-04" db="EMBL/GenBank/DDBJ databases">
        <title>Complete genome sequence of Flavobacterium kingsejong AJ004.</title>
        <authorList>
            <person name="Lee P.C."/>
        </authorList>
    </citation>
    <scope>NUCLEOTIDE SEQUENCE [LARGE SCALE GENOMIC DNA]</scope>
    <source>
        <strain evidence="3 4">AJ004</strain>
    </source>
</reference>
<dbReference type="RefSeq" id="WP_108736711.1">
    <property type="nucleotide sequence ID" value="NZ_CP020919.1"/>
</dbReference>
<keyword evidence="1" id="KW-0812">Transmembrane</keyword>
<dbReference type="InterPro" id="IPR037185">
    <property type="entry name" value="EmrE-like"/>
</dbReference>
<feature type="domain" description="EamA" evidence="2">
    <location>
        <begin position="4"/>
        <end position="132"/>
    </location>
</feature>
<feature type="transmembrane region" description="Helical" evidence="1">
    <location>
        <begin position="84"/>
        <end position="103"/>
    </location>
</feature>
<dbReference type="PANTHER" id="PTHR22911:SF79">
    <property type="entry name" value="MOBA-LIKE NTP TRANSFERASE DOMAIN-CONTAINING PROTEIN"/>
    <property type="match status" value="1"/>
</dbReference>
<feature type="transmembrane region" description="Helical" evidence="1">
    <location>
        <begin position="171"/>
        <end position="194"/>
    </location>
</feature>
<evidence type="ECO:0000256" key="1">
    <source>
        <dbReference type="SAM" id="Phobius"/>
    </source>
</evidence>
<dbReference type="GO" id="GO:0016020">
    <property type="term" value="C:membrane"/>
    <property type="evidence" value="ECO:0007669"/>
    <property type="project" value="InterPro"/>
</dbReference>
<feature type="transmembrane region" description="Helical" evidence="1">
    <location>
        <begin position="60"/>
        <end position="78"/>
    </location>
</feature>
<sequence length="292" mass="33158">MKKALLQLHFAVFLAGFTGVFGKLIIINEVLLTWYRLILSALFLLLIARWRKTEQISLKSMCSIAAVGLLLGIHWLLFYGSIKYATVSVGVVCFALTGFFTAFLEPLLNRNRISIREIGLSSLTVIGLVLIFSFDSKYRFGIILGVISSFFCALFNIYNERLSKRYQTPTITLYQMIGGALGIGLIVPVYQLWIPALDFIPSRQDVLYLLVLSLVCTVFMYYLITNASRKLTAFTVSLSFNLEPVYSIILAILLFNESKEMTIYFYMGVGLILMSLLFQILDLLYFQKKSRV</sequence>
<dbReference type="EMBL" id="CP020919">
    <property type="protein sequence ID" value="AWG25107.1"/>
    <property type="molecule type" value="Genomic_DNA"/>
</dbReference>
<feature type="domain" description="EamA" evidence="2">
    <location>
        <begin position="140"/>
        <end position="278"/>
    </location>
</feature>
<evidence type="ECO:0000313" key="4">
    <source>
        <dbReference type="Proteomes" id="UP000244677"/>
    </source>
</evidence>
<keyword evidence="4" id="KW-1185">Reference proteome</keyword>
<feature type="transmembrane region" description="Helical" evidence="1">
    <location>
        <begin position="261"/>
        <end position="286"/>
    </location>
</feature>
<feature type="transmembrane region" description="Helical" evidence="1">
    <location>
        <begin position="115"/>
        <end position="134"/>
    </location>
</feature>
<accession>A0A2S1LMX9</accession>
<organism evidence="3 4">
    <name type="scientific">Flavobacterium kingsejongi</name>
    <dbReference type="NCBI Taxonomy" id="1678728"/>
    <lineage>
        <taxon>Bacteria</taxon>
        <taxon>Pseudomonadati</taxon>
        <taxon>Bacteroidota</taxon>
        <taxon>Flavobacteriia</taxon>
        <taxon>Flavobacteriales</taxon>
        <taxon>Flavobacteriaceae</taxon>
        <taxon>Flavobacterium</taxon>
    </lineage>
</organism>
<feature type="transmembrane region" description="Helical" evidence="1">
    <location>
        <begin position="206"/>
        <end position="224"/>
    </location>
</feature>